<gene>
    <name evidence="9" type="ORF">WJX84_011306</name>
</gene>
<dbReference type="EC" id="2.7.1.21" evidence="2"/>
<keyword evidence="5" id="KW-0547">Nucleotide-binding</keyword>
<protein>
    <recommendedName>
        <fullName evidence="2">thymidine kinase</fullName>
        <ecNumber evidence="2">2.7.1.21</ecNumber>
    </recommendedName>
</protein>
<evidence type="ECO:0000256" key="7">
    <source>
        <dbReference type="ARBA" id="ARBA00022840"/>
    </source>
</evidence>
<evidence type="ECO:0000256" key="2">
    <source>
        <dbReference type="ARBA" id="ARBA00012118"/>
    </source>
</evidence>
<evidence type="ECO:0000256" key="5">
    <source>
        <dbReference type="ARBA" id="ARBA00022741"/>
    </source>
</evidence>
<name>A0AAW1SVJ4_9CHLO</name>
<evidence type="ECO:0000256" key="6">
    <source>
        <dbReference type="ARBA" id="ARBA00022777"/>
    </source>
</evidence>
<feature type="region of interest" description="Disordered" evidence="8">
    <location>
        <begin position="91"/>
        <end position="110"/>
    </location>
</feature>
<dbReference type="Gene3D" id="3.40.50.300">
    <property type="entry name" value="P-loop containing nucleotide triphosphate hydrolases"/>
    <property type="match status" value="1"/>
</dbReference>
<evidence type="ECO:0000256" key="3">
    <source>
        <dbReference type="ARBA" id="ARBA00022634"/>
    </source>
</evidence>
<evidence type="ECO:0000256" key="4">
    <source>
        <dbReference type="ARBA" id="ARBA00022679"/>
    </source>
</evidence>
<keyword evidence="10" id="KW-1185">Reference proteome</keyword>
<dbReference type="SUPFAM" id="SSF52540">
    <property type="entry name" value="P-loop containing nucleoside triphosphate hydrolases"/>
    <property type="match status" value="1"/>
</dbReference>
<evidence type="ECO:0000313" key="10">
    <source>
        <dbReference type="Proteomes" id="UP001485043"/>
    </source>
</evidence>
<comment type="caution">
    <text evidence="9">The sequence shown here is derived from an EMBL/GenBank/DDBJ whole genome shotgun (WGS) entry which is preliminary data.</text>
</comment>
<dbReference type="InterPro" id="IPR027417">
    <property type="entry name" value="P-loop_NTPase"/>
</dbReference>
<evidence type="ECO:0000313" key="9">
    <source>
        <dbReference type="EMBL" id="KAK9859844.1"/>
    </source>
</evidence>
<keyword evidence="4" id="KW-0808">Transferase</keyword>
<organism evidence="9 10">
    <name type="scientific">Apatococcus fuscideae</name>
    <dbReference type="NCBI Taxonomy" id="2026836"/>
    <lineage>
        <taxon>Eukaryota</taxon>
        <taxon>Viridiplantae</taxon>
        <taxon>Chlorophyta</taxon>
        <taxon>core chlorophytes</taxon>
        <taxon>Trebouxiophyceae</taxon>
        <taxon>Chlorellales</taxon>
        <taxon>Chlorellaceae</taxon>
        <taxon>Apatococcus</taxon>
    </lineage>
</organism>
<dbReference type="Proteomes" id="UP001485043">
    <property type="component" value="Unassembled WGS sequence"/>
</dbReference>
<keyword evidence="3" id="KW-0237">DNA synthesis</keyword>
<reference evidence="9 10" key="1">
    <citation type="journal article" date="2024" name="Nat. Commun.">
        <title>Phylogenomics reveals the evolutionary origins of lichenization in chlorophyte algae.</title>
        <authorList>
            <person name="Puginier C."/>
            <person name="Libourel C."/>
            <person name="Otte J."/>
            <person name="Skaloud P."/>
            <person name="Haon M."/>
            <person name="Grisel S."/>
            <person name="Petersen M."/>
            <person name="Berrin J.G."/>
            <person name="Delaux P.M."/>
            <person name="Dal Grande F."/>
            <person name="Keller J."/>
        </authorList>
    </citation>
    <scope>NUCLEOTIDE SEQUENCE [LARGE SCALE GENOMIC DNA]</scope>
    <source>
        <strain evidence="9 10">SAG 2523</strain>
    </source>
</reference>
<keyword evidence="6" id="KW-0418">Kinase</keyword>
<dbReference type="AlphaFoldDB" id="A0AAW1SVJ4"/>
<evidence type="ECO:0000256" key="8">
    <source>
        <dbReference type="SAM" id="MobiDB-lite"/>
    </source>
</evidence>
<dbReference type="InterPro" id="IPR001267">
    <property type="entry name" value="Thymidine_kinase"/>
</dbReference>
<accession>A0AAW1SVJ4</accession>
<sequence>MRARTLVVPLAAYRGERPTELVEARYADIQAASKLCLLLNHKGDVRYAEAGNVVTHDLTQLKAHPVEMLAEAHNRIWQYDVIAVDEGQFMPGEASHPFGQHAEGTGRESP</sequence>
<evidence type="ECO:0000256" key="1">
    <source>
        <dbReference type="ARBA" id="ARBA00007587"/>
    </source>
</evidence>
<dbReference type="GO" id="GO:0005524">
    <property type="term" value="F:ATP binding"/>
    <property type="evidence" value="ECO:0007669"/>
    <property type="project" value="UniProtKB-KW"/>
</dbReference>
<dbReference type="GO" id="GO:0071897">
    <property type="term" value="P:DNA biosynthetic process"/>
    <property type="evidence" value="ECO:0007669"/>
    <property type="project" value="UniProtKB-KW"/>
</dbReference>
<proteinExistence type="inferred from homology"/>
<dbReference type="Pfam" id="PF00265">
    <property type="entry name" value="TK"/>
    <property type="match status" value="1"/>
</dbReference>
<comment type="similarity">
    <text evidence="1">Belongs to the thymidine kinase family.</text>
</comment>
<keyword evidence="7" id="KW-0067">ATP-binding</keyword>
<dbReference type="GO" id="GO:0004797">
    <property type="term" value="F:thymidine kinase activity"/>
    <property type="evidence" value="ECO:0007669"/>
    <property type="project" value="UniProtKB-EC"/>
</dbReference>
<dbReference type="EMBL" id="JALJOV010000863">
    <property type="protein sequence ID" value="KAK9859844.1"/>
    <property type="molecule type" value="Genomic_DNA"/>
</dbReference>